<name>A0A085W769_9BACT</name>
<sequence length="446" mass="50966">MSLDDWNKSDDLMLGLHSPLNPFERGFEGLEPVLEAIESLAPEMRPDTLVFRRKRKYSRQALRQHFHETAFGDDVQSLMMVRSKPPESRLTLTGALREHGPEFSVSFHLSPFSFFRAPGHAEKRAEALLSFVRALATHLPLSLGRGHSFVDLCMGPDPHMKDRSPSRPIHEIFWLNVFGPHLVDRFGRQRLLSTPCAHMEELPGGAFLWLTRPTPADFDSEEARLAQARALVHLRPELSLESTLATLRQRSLVFTPIPIQFHPDVAEILSQEVDFRGLWTKRQNVEQFNQYRPPPVSEWIPASQCPPPDVDDVAKRIATYRNICAEELIALFHTPVPALLDGTLDALPHLDWYLWHHRWGKNHTQDQLNTLLPALGGWLGYQLVNLLGGRWVPRKNVFESAVIIGDRAWLPFQRAAHALSGLDAPLDYSCTQFFREAQRFSRQHTH</sequence>
<accession>A0A085W769</accession>
<evidence type="ECO:0000313" key="1">
    <source>
        <dbReference type="EMBL" id="KFE63532.1"/>
    </source>
</evidence>
<keyword evidence="2" id="KW-1185">Reference proteome</keyword>
<dbReference type="STRING" id="394096.DB31_2650"/>
<protein>
    <submittedName>
        <fullName evidence="1">Uncharacterized protein</fullName>
    </submittedName>
</protein>
<dbReference type="Proteomes" id="UP000028725">
    <property type="component" value="Unassembled WGS sequence"/>
</dbReference>
<comment type="caution">
    <text evidence="1">The sequence shown here is derived from an EMBL/GenBank/DDBJ whole genome shotgun (WGS) entry which is preliminary data.</text>
</comment>
<organism evidence="1 2">
    <name type="scientific">Hyalangium minutum</name>
    <dbReference type="NCBI Taxonomy" id="394096"/>
    <lineage>
        <taxon>Bacteria</taxon>
        <taxon>Pseudomonadati</taxon>
        <taxon>Myxococcota</taxon>
        <taxon>Myxococcia</taxon>
        <taxon>Myxococcales</taxon>
        <taxon>Cystobacterineae</taxon>
        <taxon>Archangiaceae</taxon>
        <taxon>Hyalangium</taxon>
    </lineage>
</organism>
<dbReference type="EMBL" id="JMCB01000017">
    <property type="protein sequence ID" value="KFE63532.1"/>
    <property type="molecule type" value="Genomic_DNA"/>
</dbReference>
<dbReference type="AlphaFoldDB" id="A0A085W769"/>
<reference evidence="1 2" key="1">
    <citation type="submission" date="2014-04" db="EMBL/GenBank/DDBJ databases">
        <title>Genome assembly of Hyalangium minutum DSM 14724.</title>
        <authorList>
            <person name="Sharma G."/>
            <person name="Subramanian S."/>
        </authorList>
    </citation>
    <scope>NUCLEOTIDE SEQUENCE [LARGE SCALE GENOMIC DNA]</scope>
    <source>
        <strain evidence="1 2">DSM 14724</strain>
    </source>
</reference>
<gene>
    <name evidence="1" type="ORF">DB31_2650</name>
</gene>
<proteinExistence type="predicted"/>
<dbReference type="OrthoDB" id="5527569at2"/>
<evidence type="ECO:0000313" key="2">
    <source>
        <dbReference type="Proteomes" id="UP000028725"/>
    </source>
</evidence>